<proteinExistence type="predicted"/>
<dbReference type="InterPro" id="IPR041588">
    <property type="entry name" value="Integrase_H2C2"/>
</dbReference>
<dbReference type="Proteomes" id="UP001234989">
    <property type="component" value="Chromosome 3"/>
</dbReference>
<evidence type="ECO:0000259" key="1">
    <source>
        <dbReference type="Pfam" id="PF17921"/>
    </source>
</evidence>
<accession>A0AAF0QAP9</accession>
<protein>
    <recommendedName>
        <fullName evidence="1">Integrase zinc-binding domain-containing protein</fullName>
    </recommendedName>
</protein>
<feature type="domain" description="Integrase zinc-binding" evidence="1">
    <location>
        <begin position="9"/>
        <end position="46"/>
    </location>
</feature>
<sequence>MDSSSPNPPGATKMYRDLWEVFWWNGMRRDIVDFVAKFPNCQQVKTDGQAERTIQTLEDMLRACVINIKGEAALIGPDSIHDAMEKVQLIRDRLKTAQSAISRMHM</sequence>
<dbReference type="AlphaFoldDB" id="A0AAF0QAP9"/>
<dbReference type="EMBL" id="CP133614">
    <property type="protein sequence ID" value="WMV18710.1"/>
    <property type="molecule type" value="Genomic_DNA"/>
</dbReference>
<reference evidence="2" key="1">
    <citation type="submission" date="2023-08" db="EMBL/GenBank/DDBJ databases">
        <title>A de novo genome assembly of Solanum verrucosum Schlechtendal, a Mexican diploid species geographically isolated from the other diploid A-genome species in potato relatives.</title>
        <authorList>
            <person name="Hosaka K."/>
        </authorList>
    </citation>
    <scope>NUCLEOTIDE SEQUENCE</scope>
    <source>
        <tissue evidence="2">Young leaves</tissue>
    </source>
</reference>
<evidence type="ECO:0000313" key="3">
    <source>
        <dbReference type="Proteomes" id="UP001234989"/>
    </source>
</evidence>
<dbReference type="Pfam" id="PF17921">
    <property type="entry name" value="Integrase_H2C2"/>
    <property type="match status" value="1"/>
</dbReference>
<keyword evidence="3" id="KW-1185">Reference proteome</keyword>
<name>A0AAF0QAP9_SOLVR</name>
<gene>
    <name evidence="2" type="ORF">MTR67_012095</name>
</gene>
<evidence type="ECO:0000313" key="2">
    <source>
        <dbReference type="EMBL" id="WMV18710.1"/>
    </source>
</evidence>
<dbReference type="Gene3D" id="1.10.340.70">
    <property type="match status" value="1"/>
</dbReference>
<organism evidence="2 3">
    <name type="scientific">Solanum verrucosum</name>
    <dbReference type="NCBI Taxonomy" id="315347"/>
    <lineage>
        <taxon>Eukaryota</taxon>
        <taxon>Viridiplantae</taxon>
        <taxon>Streptophyta</taxon>
        <taxon>Embryophyta</taxon>
        <taxon>Tracheophyta</taxon>
        <taxon>Spermatophyta</taxon>
        <taxon>Magnoliopsida</taxon>
        <taxon>eudicotyledons</taxon>
        <taxon>Gunneridae</taxon>
        <taxon>Pentapetalae</taxon>
        <taxon>asterids</taxon>
        <taxon>lamiids</taxon>
        <taxon>Solanales</taxon>
        <taxon>Solanaceae</taxon>
        <taxon>Solanoideae</taxon>
        <taxon>Solaneae</taxon>
        <taxon>Solanum</taxon>
    </lineage>
</organism>